<evidence type="ECO:0000313" key="1">
    <source>
        <dbReference type="EMBL" id="PHI31188.1"/>
    </source>
</evidence>
<protein>
    <submittedName>
        <fullName evidence="1">Uncharacterized protein</fullName>
    </submittedName>
</protein>
<dbReference type="EMBL" id="PDDX01000001">
    <property type="protein sequence ID" value="PHI31188.1"/>
    <property type="molecule type" value="Genomic_DNA"/>
</dbReference>
<comment type="caution">
    <text evidence="1">The sequence shown here is derived from an EMBL/GenBank/DDBJ whole genome shotgun (WGS) entry which is preliminary data.</text>
</comment>
<proteinExistence type="predicted"/>
<dbReference type="OrthoDB" id="6637248at2"/>
<sequence length="67" mass="8117">MEWIIGIVVLWFIFSFFKPTRCDVCSNRFKRKYYTWKIEGKKQHLCPSCNSKMSNRVSAKKFKDRFG</sequence>
<reference evidence="2" key="1">
    <citation type="submission" date="2017-09" db="EMBL/GenBank/DDBJ databases">
        <title>FDA dAtabase for Regulatory Grade micrObial Sequences (FDA-ARGOS): Supporting development and validation of Infectious Disease Dx tests.</title>
        <authorList>
            <person name="Minogue T."/>
            <person name="Wolcott M."/>
            <person name="Wasieloski L."/>
            <person name="Aguilar W."/>
            <person name="Moore D."/>
            <person name="Tallon L."/>
            <person name="Sadzewicz L."/>
            <person name="Ott S."/>
            <person name="Zhao X."/>
            <person name="Nagaraj S."/>
            <person name="Vavikolanu K."/>
            <person name="Aluvathingal J."/>
            <person name="Nadendla S."/>
            <person name="Sichtig H."/>
        </authorList>
    </citation>
    <scope>NUCLEOTIDE SEQUENCE [LARGE SCALE GENOMIC DNA]</scope>
    <source>
        <strain evidence="2">FDAARGOS_387</strain>
    </source>
</reference>
<accession>A0A2C6DLI6</accession>
<gene>
    <name evidence="1" type="ORF">CRN84_18510</name>
</gene>
<keyword evidence="2" id="KW-1185">Reference proteome</keyword>
<dbReference type="Proteomes" id="UP000224974">
    <property type="component" value="Unassembled WGS sequence"/>
</dbReference>
<evidence type="ECO:0000313" key="2">
    <source>
        <dbReference type="Proteomes" id="UP000224974"/>
    </source>
</evidence>
<organism evidence="1 2">
    <name type="scientific">Budvicia aquatica</name>
    <dbReference type="NCBI Taxonomy" id="82979"/>
    <lineage>
        <taxon>Bacteria</taxon>
        <taxon>Pseudomonadati</taxon>
        <taxon>Pseudomonadota</taxon>
        <taxon>Gammaproteobacteria</taxon>
        <taxon>Enterobacterales</taxon>
        <taxon>Budviciaceae</taxon>
        <taxon>Budvicia</taxon>
    </lineage>
</organism>
<dbReference type="AlphaFoldDB" id="A0A2C6DLI6"/>
<name>A0A2C6DLI6_9GAMM</name>